<evidence type="ECO:0000313" key="2">
    <source>
        <dbReference type="Proteomes" id="UP000544054"/>
    </source>
</evidence>
<protein>
    <submittedName>
        <fullName evidence="1">Uncharacterized protein</fullName>
    </submittedName>
</protein>
<dbReference type="Proteomes" id="UP000544054">
    <property type="component" value="Unassembled WGS sequence"/>
</dbReference>
<dbReference type="RefSeq" id="WP_169234580.1">
    <property type="nucleotide sequence ID" value="NZ_JABBGI010000010.1"/>
</dbReference>
<gene>
    <name evidence="1" type="ORF">HHL23_09530</name>
</gene>
<name>A0A7Y0AMG1_9FLAO</name>
<evidence type="ECO:0000313" key="1">
    <source>
        <dbReference type="EMBL" id="NML70041.1"/>
    </source>
</evidence>
<comment type="caution">
    <text evidence="1">The sequence shown here is derived from an EMBL/GenBank/DDBJ whole genome shotgun (WGS) entry which is preliminary data.</text>
</comment>
<reference evidence="1 2" key="1">
    <citation type="submission" date="2020-04" db="EMBL/GenBank/DDBJ databases">
        <title>Chryseobacterium sp. RP-3-3 sp. nov., isolated from Jeju soil.</title>
        <authorList>
            <person name="Dahal R.H."/>
        </authorList>
    </citation>
    <scope>NUCLEOTIDE SEQUENCE [LARGE SCALE GENOMIC DNA]</scope>
    <source>
        <strain evidence="1 2">RP-3-3</strain>
    </source>
</reference>
<dbReference type="EMBL" id="JABBGI010000010">
    <property type="protein sequence ID" value="NML70041.1"/>
    <property type="molecule type" value="Genomic_DNA"/>
</dbReference>
<proteinExistence type="predicted"/>
<organism evidence="1 2">
    <name type="scientific">Chryseobacterium antibioticum</name>
    <dbReference type="NCBI Taxonomy" id="2728847"/>
    <lineage>
        <taxon>Bacteria</taxon>
        <taxon>Pseudomonadati</taxon>
        <taxon>Bacteroidota</taxon>
        <taxon>Flavobacteriia</taxon>
        <taxon>Flavobacteriales</taxon>
        <taxon>Weeksellaceae</taxon>
        <taxon>Chryseobacterium group</taxon>
        <taxon>Chryseobacterium</taxon>
    </lineage>
</organism>
<accession>A0A7Y0AMG1</accession>
<keyword evidence="2" id="KW-1185">Reference proteome</keyword>
<dbReference type="AlphaFoldDB" id="A0A7Y0AMG1"/>
<sequence length="86" mass="9909">MANFNFYNFLTENGYEKDTIRDASGITFCTNYQKELSENIWNSLTVHKDKTITGASPKNGIVFKQIPQPETIEDANLLLQKIEDYE</sequence>